<evidence type="ECO:0008006" key="4">
    <source>
        <dbReference type="Google" id="ProtNLM"/>
    </source>
</evidence>
<accession>A0A0M9FTK8</accession>
<dbReference type="Proteomes" id="UP000037923">
    <property type="component" value="Unassembled WGS sequence"/>
</dbReference>
<comment type="caution">
    <text evidence="2">The sequence shown here is derived from an EMBL/GenBank/DDBJ whole genome shotgun (WGS) entry which is preliminary data.</text>
</comment>
<feature type="compositionally biased region" description="Polar residues" evidence="1">
    <location>
        <begin position="272"/>
        <end position="282"/>
    </location>
</feature>
<feature type="compositionally biased region" description="Basic and acidic residues" evidence="1">
    <location>
        <begin position="429"/>
        <end position="441"/>
    </location>
</feature>
<feature type="region of interest" description="Disordered" evidence="1">
    <location>
        <begin position="217"/>
        <end position="243"/>
    </location>
</feature>
<feature type="compositionally biased region" description="Low complexity" evidence="1">
    <location>
        <begin position="299"/>
        <end position="313"/>
    </location>
</feature>
<protein>
    <recommendedName>
        <fullName evidence="4">CSD domain-containing protein</fullName>
    </recommendedName>
</protein>
<evidence type="ECO:0000313" key="3">
    <source>
        <dbReference type="Proteomes" id="UP000037923"/>
    </source>
</evidence>
<feature type="compositionally biased region" description="Gly residues" evidence="1">
    <location>
        <begin position="224"/>
        <end position="236"/>
    </location>
</feature>
<feature type="region of interest" description="Disordered" evidence="1">
    <location>
        <begin position="403"/>
        <end position="458"/>
    </location>
</feature>
<dbReference type="OrthoDB" id="422005at2759"/>
<proteinExistence type="predicted"/>
<sequence length="823" mass="83677">MPPKLTSKNIFDVVFEQLPADAFIDTGPASLREELMLEAAGMSGGTDEHNSQNRNSGSGRGGSSQFRRHLLPSSSIAAAGANAIRSSATSKGAASAATTTSVEDDVLGEEAAVYANGGASAPPAYAATSAVASHLSAQQSRGVDGPSLFRRVDDDDGAEALTAVVGAESRGGTRVAGGDPQGTEGDGFDLAMQMDEEDDAVKEAMKDAKLLATIRAEAEEAESEGGGASRAGGLHGSRGAASGASTLGQGVLATVGGAEGATVLPNADGQPGRSTVGTSSPSLHAKENGGGSVAQRLMSSSSGTTTAAVGRSAPLTAEEQLARMPPGLDRVYTGSCVMYRHPKGFGFISPDCGGPDVYFINDGIVLSFTRLALRAFYLKNAMPLPPSIAAFCRGAGGVGRAEGAAAHTTSEEAEVPGKVATTNAQSTQDDTKEKIADEGQRTDTPASEATTTTTTATSATGVEVNVAKGVLEDTDGMSPNHGGAAVLPAAAVADIGDRVSLPPTTAAELTQAEAAAALLTPATAALLQHQVDQGFGGGARVGERFSFVVTRNHAGRGGNGRLLRAEFIRGVPIASFAMPVEQSWFAPMFAGAVGRKANPHGVYNAVGSAAPHNPHASLGGGSGGRGAEGEGAPAAQSTSGGVAVDNNAEGMPATAALVRYTGCVRTYDAEDQRGYLRCDETDGGGGSPPDVVFHAHAFLWDLARCPPLKRQVKESMQVAYSVCGTERNGKYIATLITTPAGEPFSEENTTFAENVRPFYMADSVNRRRGRGDDNAGGLGSGRAMNSAEGGMGGGGDGGGGDRKRAKAAEEDLLLFEDDDYPFM</sequence>
<evidence type="ECO:0000256" key="1">
    <source>
        <dbReference type="SAM" id="MobiDB-lite"/>
    </source>
</evidence>
<feature type="region of interest" description="Disordered" evidence="1">
    <location>
        <begin position="262"/>
        <end position="318"/>
    </location>
</feature>
<organism evidence="2 3">
    <name type="scientific">Leptomonas pyrrhocoris</name>
    <name type="common">Firebug parasite</name>
    <dbReference type="NCBI Taxonomy" id="157538"/>
    <lineage>
        <taxon>Eukaryota</taxon>
        <taxon>Discoba</taxon>
        <taxon>Euglenozoa</taxon>
        <taxon>Kinetoplastea</taxon>
        <taxon>Metakinetoplastina</taxon>
        <taxon>Trypanosomatida</taxon>
        <taxon>Trypanosomatidae</taxon>
        <taxon>Leishmaniinae</taxon>
        <taxon>Leptomonas</taxon>
    </lineage>
</organism>
<gene>
    <name evidence="2" type="ORF">ABB37_08240</name>
</gene>
<feature type="region of interest" description="Disordered" evidence="1">
    <location>
        <begin position="766"/>
        <end position="810"/>
    </location>
</feature>
<dbReference type="GeneID" id="26908525"/>
<dbReference type="OMA" id="FIDTGPA"/>
<feature type="compositionally biased region" description="Low complexity" evidence="1">
    <location>
        <begin position="442"/>
        <end position="458"/>
    </location>
</feature>
<reference evidence="2 3" key="1">
    <citation type="submission" date="2015-07" db="EMBL/GenBank/DDBJ databases">
        <title>High-quality genome of monoxenous trypanosomatid Leptomonas pyrrhocoris.</title>
        <authorList>
            <person name="Flegontov P."/>
            <person name="Butenko A."/>
            <person name="Firsov S."/>
            <person name="Vlcek C."/>
            <person name="Logacheva M.D."/>
            <person name="Field M."/>
            <person name="Filatov D."/>
            <person name="Flegontova O."/>
            <person name="Gerasimov E."/>
            <person name="Jackson A.P."/>
            <person name="Kelly S."/>
            <person name="Opperdoes F."/>
            <person name="O'Reilly A."/>
            <person name="Votypka J."/>
            <person name="Yurchenko V."/>
            <person name="Lukes J."/>
        </authorList>
    </citation>
    <scope>NUCLEOTIDE SEQUENCE [LARGE SCALE GENOMIC DNA]</scope>
    <source>
        <strain evidence="2">H10</strain>
    </source>
</reference>
<dbReference type="VEuPathDB" id="TriTrypDB:LpyrH10_23_0250"/>
<feature type="region of interest" description="Disordered" evidence="1">
    <location>
        <begin position="42"/>
        <end position="67"/>
    </location>
</feature>
<evidence type="ECO:0000313" key="2">
    <source>
        <dbReference type="EMBL" id="KPA75679.1"/>
    </source>
</evidence>
<feature type="compositionally biased region" description="Gly residues" evidence="1">
    <location>
        <begin position="789"/>
        <end position="798"/>
    </location>
</feature>
<dbReference type="EMBL" id="LGTL01000023">
    <property type="protein sequence ID" value="KPA75679.1"/>
    <property type="molecule type" value="Genomic_DNA"/>
</dbReference>
<dbReference type="RefSeq" id="XP_015654118.1">
    <property type="nucleotide sequence ID" value="XM_015807169.1"/>
</dbReference>
<feature type="compositionally biased region" description="Basic and acidic residues" evidence="1">
    <location>
        <begin position="799"/>
        <end position="809"/>
    </location>
</feature>
<keyword evidence="3" id="KW-1185">Reference proteome</keyword>
<dbReference type="AlphaFoldDB" id="A0A0M9FTK8"/>
<name>A0A0M9FTK8_LEPPY</name>
<feature type="region of interest" description="Disordered" evidence="1">
    <location>
        <begin position="613"/>
        <end position="646"/>
    </location>
</feature>